<comment type="caution">
    <text evidence="2">The sequence shown here is derived from an EMBL/GenBank/DDBJ whole genome shotgun (WGS) entry which is preliminary data.</text>
</comment>
<accession>A0ABV5G8S7</accession>
<name>A0ABV5G8S7_9MICC</name>
<proteinExistence type="predicted"/>
<feature type="region of interest" description="Disordered" evidence="1">
    <location>
        <begin position="1"/>
        <end position="34"/>
    </location>
</feature>
<feature type="region of interest" description="Disordered" evidence="1">
    <location>
        <begin position="52"/>
        <end position="86"/>
    </location>
</feature>
<keyword evidence="3" id="KW-1185">Reference proteome</keyword>
<protein>
    <submittedName>
        <fullName evidence="2">Uncharacterized protein</fullName>
    </submittedName>
</protein>
<dbReference type="Proteomes" id="UP001589575">
    <property type="component" value="Unassembled WGS sequence"/>
</dbReference>
<evidence type="ECO:0000313" key="3">
    <source>
        <dbReference type="Proteomes" id="UP001589575"/>
    </source>
</evidence>
<organism evidence="2 3">
    <name type="scientific">Citricoccus parietis</name>
    <dbReference type="NCBI Taxonomy" id="592307"/>
    <lineage>
        <taxon>Bacteria</taxon>
        <taxon>Bacillati</taxon>
        <taxon>Actinomycetota</taxon>
        <taxon>Actinomycetes</taxon>
        <taxon>Micrococcales</taxon>
        <taxon>Micrococcaceae</taxon>
        <taxon>Citricoccus</taxon>
    </lineage>
</organism>
<gene>
    <name evidence="2" type="ORF">ACFFX0_29080</name>
</gene>
<evidence type="ECO:0000256" key="1">
    <source>
        <dbReference type="SAM" id="MobiDB-lite"/>
    </source>
</evidence>
<dbReference type="EMBL" id="JBHMFI010000006">
    <property type="protein sequence ID" value="MFB9075019.1"/>
    <property type="molecule type" value="Genomic_DNA"/>
</dbReference>
<reference evidence="2 3" key="1">
    <citation type="submission" date="2024-09" db="EMBL/GenBank/DDBJ databases">
        <authorList>
            <person name="Sun Q."/>
            <person name="Mori K."/>
        </authorList>
    </citation>
    <scope>NUCLEOTIDE SEQUENCE [LARGE SCALE GENOMIC DNA]</scope>
    <source>
        <strain evidence="2 3">CCM 7609</strain>
    </source>
</reference>
<sequence length="86" mass="9055">MGGRQGRRFVGQLPKGTANGERGRARCGGAGLDRRGGAVGVLDGDFLVVARGRSSRPGRRRAQGAQDDVYLPGSPELPQRNRAAVQ</sequence>
<evidence type="ECO:0000313" key="2">
    <source>
        <dbReference type="EMBL" id="MFB9075019.1"/>
    </source>
</evidence>
<feature type="compositionally biased region" description="Basic residues" evidence="1">
    <location>
        <begin position="53"/>
        <end position="62"/>
    </location>
</feature>